<sequence length="1147" mass="131314">MSGDTHPEPLRNEIDSGLIKCVDPFGEGGFEYLPEDKIKALVSESSVQLALKESRVPLGNGLVDYILHEAKRTFLTLERIQQVHFITILQNEGFNDTHLPLGFTKCQRSVRPNGRIVGPLDENTGRLRREGWPEIIANWDFTLVESFINNQWSFLTPMFGEANIFYQHFDRSRQLPFTHVIRPGKASGQAGDVYKVTIHDAHTRFKPAIVALKQFKRTNYFDKELKMLKAIKELEHDHLINPLAAFDNHRLQCALFPWCDGGNLNDYWEAESSGPRDEELILWTLRQIAGLCDCLELLWSEHIRHGDLKPQNILYKGNRGNLVIADVGISKIHLEETKDRNNGTSTTSATRRHGAPEFFVDAESNHPLSRDFDTWSIGSVMYEWLYWLLYGSEGIRRLELQSQFWEKSDGKIKVAYTVRCSIKEMREKMNIASSDNALKDVLSLIEQRLLIIETSPEPSDQVRAKAPELSKRMAEIKTKAENDKVYRFSANIWDETGVSLTLPDRQRQGNNRMEDLATSIPPTLPCPDRYDTKGKQLDDVWMSQADNEFGQRVLKELNWTFPNPSSQTVFLCDSCKQLVWSPGFELCYNISNLEDKSKACNFCALLLQCLLDNKENPRIGKLIRDKSTLRVENSQTPLISIYNDLLSGSKISSHAQLGFPQLPKPGSEAQLTLLRKWLENCDESHECKSVKSEPNNSRMPRRLLDVGSEADPTLRLVTTGEIRTRYIALSHCWGNVPKELSFCTYQNNIHERMGGISFANLPRTFQDAVKVTRGLGIKYLWIDSICIIQEDLEDWGAHAGGMENIFSSAYCTLAASSAISQLDGFLHRRNDRPCMVVRNDGSTLYFCRCIDNFHRDVEEAALNKRGWVLQERVLSRRTIHFTSNQIYWECGEGVYCETLARLHNSKAEFLGDPDFPNYALRYFREGRIVLFQTLYKMYSRLAFTKSTDRSVGIIGLERRLARTFRTDGDYGILSCYLCRSLMWMREGPNQLTRIEYPTDRTVPSWSWMAYNGPISYVTAPFGKVYWNKNDFRITFKSGRLRDETQARAGELDPEIEALAKDINMGEYESDIARQIVFDEGNIHDLSTLRCVVFGTDKEGDQDQQKHYVMFIKPCPIEDGTNVYIRVGVGSLLGRYISATSGEPIRIR</sequence>
<reference evidence="1 2" key="1">
    <citation type="journal article" date="2022" name="New Phytol.">
        <title>Ecological generalism drives hyperdiversity of secondary metabolite gene clusters in xylarialean endophytes.</title>
        <authorList>
            <person name="Franco M.E.E."/>
            <person name="Wisecaver J.H."/>
            <person name="Arnold A.E."/>
            <person name="Ju Y.M."/>
            <person name="Slot J.C."/>
            <person name="Ahrendt S."/>
            <person name="Moore L.P."/>
            <person name="Eastman K.E."/>
            <person name="Scott K."/>
            <person name="Konkel Z."/>
            <person name="Mondo S.J."/>
            <person name="Kuo A."/>
            <person name="Hayes R.D."/>
            <person name="Haridas S."/>
            <person name="Andreopoulos B."/>
            <person name="Riley R."/>
            <person name="LaButti K."/>
            <person name="Pangilinan J."/>
            <person name="Lipzen A."/>
            <person name="Amirebrahimi M."/>
            <person name="Yan J."/>
            <person name="Adam C."/>
            <person name="Keymanesh K."/>
            <person name="Ng V."/>
            <person name="Louie K."/>
            <person name="Northen T."/>
            <person name="Drula E."/>
            <person name="Henrissat B."/>
            <person name="Hsieh H.M."/>
            <person name="Youens-Clark K."/>
            <person name="Lutzoni F."/>
            <person name="Miadlikowska J."/>
            <person name="Eastwood D.C."/>
            <person name="Hamelin R.C."/>
            <person name="Grigoriev I.V."/>
            <person name="U'Ren J.M."/>
        </authorList>
    </citation>
    <scope>NUCLEOTIDE SEQUENCE [LARGE SCALE GENOMIC DNA]</scope>
    <source>
        <strain evidence="1 2">ER1909</strain>
    </source>
</reference>
<name>A0ACC0CLD5_9PEZI</name>
<dbReference type="Proteomes" id="UP001497680">
    <property type="component" value="Unassembled WGS sequence"/>
</dbReference>
<accession>A0ACC0CLD5</accession>
<proteinExistence type="predicted"/>
<keyword evidence="2" id="KW-1185">Reference proteome</keyword>
<gene>
    <name evidence="1" type="ORF">F4821DRAFT_273339</name>
</gene>
<dbReference type="EMBL" id="MU394405">
    <property type="protein sequence ID" value="KAI6081161.1"/>
    <property type="molecule type" value="Genomic_DNA"/>
</dbReference>
<comment type="caution">
    <text evidence="1">The sequence shown here is derived from an EMBL/GenBank/DDBJ whole genome shotgun (WGS) entry which is preliminary data.</text>
</comment>
<evidence type="ECO:0000313" key="2">
    <source>
        <dbReference type="Proteomes" id="UP001497680"/>
    </source>
</evidence>
<evidence type="ECO:0000313" key="1">
    <source>
        <dbReference type="EMBL" id="KAI6081161.1"/>
    </source>
</evidence>
<protein>
    <submittedName>
        <fullName evidence="1">HET-domain-containing protein</fullName>
    </submittedName>
</protein>
<organism evidence="1 2">
    <name type="scientific">Hypoxylon rubiginosum</name>
    <dbReference type="NCBI Taxonomy" id="110542"/>
    <lineage>
        <taxon>Eukaryota</taxon>
        <taxon>Fungi</taxon>
        <taxon>Dikarya</taxon>
        <taxon>Ascomycota</taxon>
        <taxon>Pezizomycotina</taxon>
        <taxon>Sordariomycetes</taxon>
        <taxon>Xylariomycetidae</taxon>
        <taxon>Xylariales</taxon>
        <taxon>Hypoxylaceae</taxon>
        <taxon>Hypoxylon</taxon>
    </lineage>
</organism>